<dbReference type="PROSITE" id="PS51257">
    <property type="entry name" value="PROKAR_LIPOPROTEIN"/>
    <property type="match status" value="1"/>
</dbReference>
<protein>
    <submittedName>
        <fullName evidence="2">Uncharacterized protein</fullName>
    </submittedName>
</protein>
<dbReference type="EMBL" id="AP018203">
    <property type="protein sequence ID" value="BAY56108.1"/>
    <property type="molecule type" value="Genomic_DNA"/>
</dbReference>
<name>A0A1Z4JHG2_LEPBY</name>
<dbReference type="AlphaFoldDB" id="A0A1Z4JHG2"/>
<evidence type="ECO:0000256" key="1">
    <source>
        <dbReference type="SAM" id="MobiDB-lite"/>
    </source>
</evidence>
<evidence type="ECO:0000313" key="3">
    <source>
        <dbReference type="Proteomes" id="UP000217895"/>
    </source>
</evidence>
<reference evidence="2 3" key="1">
    <citation type="submission" date="2017-06" db="EMBL/GenBank/DDBJ databases">
        <title>Genome sequencing of cyanobaciteial culture collection at National Institute for Environmental Studies (NIES).</title>
        <authorList>
            <person name="Hirose Y."/>
            <person name="Shimura Y."/>
            <person name="Fujisawa T."/>
            <person name="Nakamura Y."/>
            <person name="Kawachi M."/>
        </authorList>
    </citation>
    <scope>NUCLEOTIDE SEQUENCE [LARGE SCALE GENOMIC DNA]</scope>
    <source>
        <strain evidence="2 3">NIES-2135</strain>
    </source>
</reference>
<proteinExistence type="predicted"/>
<sequence length="161" mass="18656">MKQGLSWILISLIGLTGCNDLPWSGSQSQQERLPDRWQTYRNERYGFEFLHPEGWIDSIPPEAQDGIAFSDPRNPGVEIRGWAELKRSTDKKSQNPKSNFTTDQGVPARLDIAVENQSSVMTLTIHQKDVEYHWRATAPTVQFGNYYRFFDFIAKRYRVSQ</sequence>
<dbReference type="Proteomes" id="UP000217895">
    <property type="component" value="Chromosome"/>
</dbReference>
<organism evidence="2 3">
    <name type="scientific">Leptolyngbya boryana NIES-2135</name>
    <dbReference type="NCBI Taxonomy" id="1973484"/>
    <lineage>
        <taxon>Bacteria</taxon>
        <taxon>Bacillati</taxon>
        <taxon>Cyanobacteriota</taxon>
        <taxon>Cyanophyceae</taxon>
        <taxon>Leptolyngbyales</taxon>
        <taxon>Leptolyngbyaceae</taxon>
        <taxon>Leptolyngbya group</taxon>
        <taxon>Leptolyngbya</taxon>
    </lineage>
</organism>
<feature type="compositionally biased region" description="Polar residues" evidence="1">
    <location>
        <begin position="95"/>
        <end position="104"/>
    </location>
</feature>
<keyword evidence="3" id="KW-1185">Reference proteome</keyword>
<evidence type="ECO:0000313" key="2">
    <source>
        <dbReference type="EMBL" id="BAY56108.1"/>
    </source>
</evidence>
<accession>A0A1Z4JHG2</accession>
<feature type="region of interest" description="Disordered" evidence="1">
    <location>
        <begin position="85"/>
        <end position="104"/>
    </location>
</feature>
<gene>
    <name evidence="2" type="ORF">NIES2135_29380</name>
</gene>